<dbReference type="AlphaFoldDB" id="A0A0F9DFC4"/>
<gene>
    <name evidence="1" type="ORF">LCGC14_2206520</name>
</gene>
<accession>A0A0F9DFC4</accession>
<evidence type="ECO:0000313" key="1">
    <source>
        <dbReference type="EMBL" id="KKL60319.1"/>
    </source>
</evidence>
<dbReference type="EMBL" id="LAZR01029190">
    <property type="protein sequence ID" value="KKL60319.1"/>
    <property type="molecule type" value="Genomic_DNA"/>
</dbReference>
<comment type="caution">
    <text evidence="1">The sequence shown here is derived from an EMBL/GenBank/DDBJ whole genome shotgun (WGS) entry which is preliminary data.</text>
</comment>
<organism evidence="1">
    <name type="scientific">marine sediment metagenome</name>
    <dbReference type="NCBI Taxonomy" id="412755"/>
    <lineage>
        <taxon>unclassified sequences</taxon>
        <taxon>metagenomes</taxon>
        <taxon>ecological metagenomes</taxon>
    </lineage>
</organism>
<reference evidence="1" key="1">
    <citation type="journal article" date="2015" name="Nature">
        <title>Complex archaea that bridge the gap between prokaryotes and eukaryotes.</title>
        <authorList>
            <person name="Spang A."/>
            <person name="Saw J.H."/>
            <person name="Jorgensen S.L."/>
            <person name="Zaremba-Niedzwiedzka K."/>
            <person name="Martijn J."/>
            <person name="Lind A.E."/>
            <person name="van Eijk R."/>
            <person name="Schleper C."/>
            <person name="Guy L."/>
            <person name="Ettema T.J."/>
        </authorList>
    </citation>
    <scope>NUCLEOTIDE SEQUENCE</scope>
</reference>
<name>A0A0F9DFC4_9ZZZZ</name>
<sequence>MGGKTKIQMRSDLRTDLKDSGSLWSNPELDRCIERAHSDLSRFLPRERQYEETLVFAVTGESVTFPVDTDADRIVDNADISATADGGTLTIAAQPDVPRVLTLTITDASGNITNMSVIVKGSDRNDKAVDETFHWAKGSGVITGLKYFKTVNEVEVDQIDGNSAGETLDLGVGAYTDVWVDLANKPVKWATDSGTDDASNGLSRNTDYRIDYINGRVKAIGSQNIAAAEVCTFAYTKIQVGIDLSALADFIRVVRVEYPVDPVPQNFVSQDMFGSVVYITGGGEATEQVQLAEGQNVRVYYDAEHISPNDYAPGTAPEFLENTVLLAAGAYALVIYALKQEHQAETDAASARTALAAASTAQTALDTALSNIKKYLDNNSEADAVGILKDITDDAAKLRTRIDSLMSLSNTYVFGDTAPSAKKYLDDGDATLNVNNVGGEGTTVPQAYVQYANASVQLFSGLVAEANSRISNLRTYIEQAAGYNNIANTFAREAEDSIAKVNSLIQEAAGYIQAAGTELVLADRYRAESIDRHNRAESIWRDRKQYIGDFVGSSVRQMPSFDNRSSGYL</sequence>
<proteinExistence type="predicted"/>
<protein>
    <submittedName>
        <fullName evidence="1">Uncharacterized protein</fullName>
    </submittedName>
</protein>